<sequence length="577" mass="56210">MNSATSSLDCPARLYASGSWSSAVPASPAQDATTAGDAGSGSGPPSLGTLPTNVLQLVLIAAGAGALPALLASSSILAAWRSLVTTPHLAARWLRFRYGSAQALEALARLPLDRYLSPGALTTPSRASSAVASTRVHILGYLLEAGCDPRQLHPAAAATLVHDACVAGAARARALLAAVERNHSDCVRELLAGSGADPCASESLALRVACKAGALESCEAMLAAAAASAAAGGPSHSVAGLTMALAQASVCGHGAVQAALLRAARSPAALAGLALISVAGSDKATAGAVAALVSYGADAAAYGSKALKAACQQPSPASYGVVLELLRHGADARADGSEALVLCCRASAPPEAVASVARALLEAGADAGAQEGAALRFACKAGACGAAAALLAAPPGAHGLFGLSTALAEAAVGGHASVAEACLAAVARHRLDPQAVRDLALLQCCQVGSLPAVNCLLTAGASPGACASKGLILAAEAGNGGVVAALLAAGADPGAGQGAAVAAAARRGHTGIVQALLAAGADPCARDSWALWVASEAGHLETVGVLLGAGADPTIEDAGLDMCELLECDEMDCDPRE</sequence>
<dbReference type="PANTHER" id="PTHR24198">
    <property type="entry name" value="ANKYRIN REPEAT AND PROTEIN KINASE DOMAIN-CONTAINING PROTEIN"/>
    <property type="match status" value="1"/>
</dbReference>
<feature type="region of interest" description="Disordered" evidence="3">
    <location>
        <begin position="21"/>
        <end position="45"/>
    </location>
</feature>
<keyword evidence="1" id="KW-0677">Repeat</keyword>
<gene>
    <name evidence="4" type="ORF">TSOC_001235</name>
</gene>
<evidence type="ECO:0000313" key="4">
    <source>
        <dbReference type="EMBL" id="PNH11884.1"/>
    </source>
</evidence>
<dbReference type="Proteomes" id="UP000236333">
    <property type="component" value="Unassembled WGS sequence"/>
</dbReference>
<dbReference type="InterPro" id="IPR036770">
    <property type="entry name" value="Ankyrin_rpt-contain_sf"/>
</dbReference>
<dbReference type="AlphaFoldDB" id="A0A2J8AH79"/>
<evidence type="ECO:0000256" key="3">
    <source>
        <dbReference type="SAM" id="MobiDB-lite"/>
    </source>
</evidence>
<dbReference type="Gene3D" id="1.25.40.20">
    <property type="entry name" value="Ankyrin repeat-containing domain"/>
    <property type="match status" value="4"/>
</dbReference>
<dbReference type="SUPFAM" id="SSF48403">
    <property type="entry name" value="Ankyrin repeat"/>
    <property type="match status" value="2"/>
</dbReference>
<evidence type="ECO:0000313" key="5">
    <source>
        <dbReference type="Proteomes" id="UP000236333"/>
    </source>
</evidence>
<dbReference type="Pfam" id="PF00023">
    <property type="entry name" value="Ank"/>
    <property type="match status" value="1"/>
</dbReference>
<organism evidence="4 5">
    <name type="scientific">Tetrabaena socialis</name>
    <dbReference type="NCBI Taxonomy" id="47790"/>
    <lineage>
        <taxon>Eukaryota</taxon>
        <taxon>Viridiplantae</taxon>
        <taxon>Chlorophyta</taxon>
        <taxon>core chlorophytes</taxon>
        <taxon>Chlorophyceae</taxon>
        <taxon>CS clade</taxon>
        <taxon>Chlamydomonadales</taxon>
        <taxon>Tetrabaenaceae</taxon>
        <taxon>Tetrabaena</taxon>
    </lineage>
</organism>
<name>A0A2J8AH79_9CHLO</name>
<dbReference type="OrthoDB" id="544637at2759"/>
<evidence type="ECO:0000256" key="2">
    <source>
        <dbReference type="ARBA" id="ARBA00023043"/>
    </source>
</evidence>
<keyword evidence="2" id="KW-0040">ANK repeat</keyword>
<accession>A0A2J8AH79</accession>
<dbReference type="Pfam" id="PF12796">
    <property type="entry name" value="Ank_2"/>
    <property type="match status" value="1"/>
</dbReference>
<dbReference type="SMART" id="SM00248">
    <property type="entry name" value="ANK"/>
    <property type="match status" value="9"/>
</dbReference>
<evidence type="ECO:0000256" key="1">
    <source>
        <dbReference type="ARBA" id="ARBA00022737"/>
    </source>
</evidence>
<feature type="compositionally biased region" description="Low complexity" evidence="3">
    <location>
        <begin position="31"/>
        <end position="45"/>
    </location>
</feature>
<dbReference type="EMBL" id="PGGS01000019">
    <property type="protein sequence ID" value="PNH11884.1"/>
    <property type="molecule type" value="Genomic_DNA"/>
</dbReference>
<reference evidence="4 5" key="1">
    <citation type="journal article" date="2017" name="Mol. Biol. Evol.">
        <title>The 4-celled Tetrabaena socialis nuclear genome reveals the essential components for genetic control of cell number at the origin of multicellularity in the volvocine lineage.</title>
        <authorList>
            <person name="Featherston J."/>
            <person name="Arakaki Y."/>
            <person name="Hanschen E.R."/>
            <person name="Ferris P.J."/>
            <person name="Michod R.E."/>
            <person name="Olson B.J.S.C."/>
            <person name="Nozaki H."/>
            <person name="Durand P.M."/>
        </authorList>
    </citation>
    <scope>NUCLEOTIDE SEQUENCE [LARGE SCALE GENOMIC DNA]</scope>
    <source>
        <strain evidence="4 5">NIES-571</strain>
    </source>
</reference>
<comment type="caution">
    <text evidence="4">The sequence shown here is derived from an EMBL/GenBank/DDBJ whole genome shotgun (WGS) entry which is preliminary data.</text>
</comment>
<proteinExistence type="predicted"/>
<protein>
    <submittedName>
        <fullName evidence="4">Ankyrin repeat domain-containing protein</fullName>
    </submittedName>
</protein>
<dbReference type="PANTHER" id="PTHR24198:SF165">
    <property type="entry name" value="ANKYRIN REPEAT-CONTAINING PROTEIN-RELATED"/>
    <property type="match status" value="1"/>
</dbReference>
<keyword evidence="5" id="KW-1185">Reference proteome</keyword>
<dbReference type="InterPro" id="IPR002110">
    <property type="entry name" value="Ankyrin_rpt"/>
</dbReference>